<keyword evidence="3" id="KW-0813">Transport</keyword>
<dbReference type="CDD" id="cd01146">
    <property type="entry name" value="FhuD"/>
    <property type="match status" value="1"/>
</dbReference>
<evidence type="ECO:0000256" key="4">
    <source>
        <dbReference type="ARBA" id="ARBA00022729"/>
    </source>
</evidence>
<dbReference type="Pfam" id="PF01497">
    <property type="entry name" value="Peripla_BP_2"/>
    <property type="match status" value="1"/>
</dbReference>
<evidence type="ECO:0000259" key="5">
    <source>
        <dbReference type="PROSITE" id="PS50983"/>
    </source>
</evidence>
<sequence length="314" mass="34423">MRHQYGLVLLFLLLIGCNQLVPQETVNQSSGTQPTRAIEHAMGNADIPVQPERVVVLDDCTLEPVLALGVKPVGAPIRDVHIPGQGNLSQIQDIGTPANLETILALKPDLILGCAYLRDMYNQVAQIAPTVIAPIETSADWQAVFWLVADALGKRNAAEQVMTNYKTRLATLRSQLGERLKSTQVSVIRVYPNHISLYAKDVFIGTILADAGLSRPPSQDQDIPAIDISKERIRDADGDVIFVWTYGSNEQLTESAQIALEKLKIDPLWQQLNAVKQGSVYLVPDYWIGAGPLSANAVIDDLFKYLIEDAVPPL</sequence>
<dbReference type="GO" id="GO:1901678">
    <property type="term" value="P:iron coordination entity transport"/>
    <property type="evidence" value="ECO:0007669"/>
    <property type="project" value="UniProtKB-ARBA"/>
</dbReference>
<dbReference type="PROSITE" id="PS50983">
    <property type="entry name" value="FE_B12_PBP"/>
    <property type="match status" value="1"/>
</dbReference>
<dbReference type="PANTHER" id="PTHR30532:SF25">
    <property type="entry name" value="IRON(III) DICITRATE-BINDING PERIPLASMIC PROTEIN"/>
    <property type="match status" value="1"/>
</dbReference>
<accession>A0AA96WAU5</accession>
<dbReference type="Gene3D" id="3.40.50.1980">
    <property type="entry name" value="Nitrogenase molybdenum iron protein domain"/>
    <property type="match status" value="2"/>
</dbReference>
<organism evidence="6">
    <name type="scientific">Leptolyngbya sp. NK1-12</name>
    <dbReference type="NCBI Taxonomy" id="2547451"/>
    <lineage>
        <taxon>Bacteria</taxon>
        <taxon>Bacillati</taxon>
        <taxon>Cyanobacteriota</taxon>
        <taxon>Cyanophyceae</taxon>
        <taxon>Leptolyngbyales</taxon>
        <taxon>Leptolyngbyaceae</taxon>
        <taxon>Leptolyngbya group</taxon>
        <taxon>Leptolyngbya</taxon>
    </lineage>
</organism>
<dbReference type="PANTHER" id="PTHR30532">
    <property type="entry name" value="IRON III DICITRATE-BINDING PERIPLASMIC PROTEIN"/>
    <property type="match status" value="1"/>
</dbReference>
<keyword evidence="4" id="KW-0732">Signal</keyword>
<dbReference type="EMBL" id="CP053586">
    <property type="protein sequence ID" value="WNZ21643.1"/>
    <property type="molecule type" value="Genomic_DNA"/>
</dbReference>
<comment type="subcellular location">
    <subcellularLocation>
        <location evidence="1">Cell envelope</location>
    </subcellularLocation>
</comment>
<evidence type="ECO:0000256" key="3">
    <source>
        <dbReference type="ARBA" id="ARBA00022448"/>
    </source>
</evidence>
<dbReference type="PROSITE" id="PS51257">
    <property type="entry name" value="PROKAR_LIPOPROTEIN"/>
    <property type="match status" value="1"/>
</dbReference>
<proteinExistence type="inferred from homology"/>
<reference evidence="6" key="1">
    <citation type="submission" date="2020-05" db="EMBL/GenBank/DDBJ databases">
        <authorList>
            <person name="Zhu T."/>
            <person name="Keshari N."/>
            <person name="Lu X."/>
        </authorList>
    </citation>
    <scope>NUCLEOTIDE SEQUENCE</scope>
    <source>
        <strain evidence="6">NK1-12</strain>
    </source>
</reference>
<evidence type="ECO:0000256" key="2">
    <source>
        <dbReference type="ARBA" id="ARBA00008814"/>
    </source>
</evidence>
<evidence type="ECO:0000313" key="6">
    <source>
        <dbReference type="EMBL" id="WNZ21643.1"/>
    </source>
</evidence>
<dbReference type="SUPFAM" id="SSF53807">
    <property type="entry name" value="Helical backbone' metal receptor"/>
    <property type="match status" value="1"/>
</dbReference>
<dbReference type="InterPro" id="IPR002491">
    <property type="entry name" value="ABC_transptr_periplasmic_BD"/>
</dbReference>
<dbReference type="GO" id="GO:0030288">
    <property type="term" value="C:outer membrane-bounded periplasmic space"/>
    <property type="evidence" value="ECO:0007669"/>
    <property type="project" value="TreeGrafter"/>
</dbReference>
<name>A0AA96WAU5_9CYAN</name>
<feature type="domain" description="Fe/B12 periplasmic-binding" evidence="5">
    <location>
        <begin position="53"/>
        <end position="310"/>
    </location>
</feature>
<dbReference type="AlphaFoldDB" id="A0AA96WAU5"/>
<dbReference type="InterPro" id="IPR051313">
    <property type="entry name" value="Bact_iron-sidero_bind"/>
</dbReference>
<comment type="similarity">
    <text evidence="2">Belongs to the bacterial solute-binding protein 8 family.</text>
</comment>
<dbReference type="RefSeq" id="WP_316432909.1">
    <property type="nucleotide sequence ID" value="NZ_CP053586.1"/>
</dbReference>
<gene>
    <name evidence="6" type="ORF">HJG54_01320</name>
</gene>
<protein>
    <submittedName>
        <fullName evidence="6">Iron-siderophore ABC transporter substrate-binding protein</fullName>
    </submittedName>
</protein>
<evidence type="ECO:0000256" key="1">
    <source>
        <dbReference type="ARBA" id="ARBA00004196"/>
    </source>
</evidence>